<organism evidence="1 2">
    <name type="scientific">Leucogyrophana mollusca</name>
    <dbReference type="NCBI Taxonomy" id="85980"/>
    <lineage>
        <taxon>Eukaryota</taxon>
        <taxon>Fungi</taxon>
        <taxon>Dikarya</taxon>
        <taxon>Basidiomycota</taxon>
        <taxon>Agaricomycotina</taxon>
        <taxon>Agaricomycetes</taxon>
        <taxon>Agaricomycetidae</taxon>
        <taxon>Boletales</taxon>
        <taxon>Boletales incertae sedis</taxon>
        <taxon>Leucogyrophana</taxon>
    </lineage>
</organism>
<evidence type="ECO:0000313" key="1">
    <source>
        <dbReference type="EMBL" id="KAH7926903.1"/>
    </source>
</evidence>
<sequence length="483" mass="52953">MDKSTRADTLDALSTFIRAQKSLLARTHADISRLALLRNSALARPRPFIHLAPPPDATLTLPKLRDDLAFSTDFQYAAVPDNMHWEAFANSDPAPLRAFALATRTAHTTPHTTQRSPLSPLQRFVKDARRSIIDPVVDHLPSPTPSPPPPPIQEPQPPSRKRARDHAKIRDLKKRRLDADANGEEDGVFVRTDIGDESAEVDIGAGVDMEGRLGDESAVDEQMSSPDLSVVPSLPPPSDPDPPPSLHASAPATPTNADIATPRPSRSRKPSHKLQSQRLQSQSQFQPQSQSLQSQRLQPQSQRLQPQPQPLKPKLKIKLKLKPEPSPPPPTPPTTLGKRTRKPPLVSASASASPSLASTTRSADYTATSPAKSYPTRNSSAPSNNLAKPGSDADPQDTLDTAKHDTLDTAKQDAQDTQDTYKLAWSVSEQHLLERLLEEIPDGERNRWAQISRAMNGRRTARQVASRVQKYFEKLRRFGVGGG</sequence>
<dbReference type="Proteomes" id="UP000790709">
    <property type="component" value="Unassembled WGS sequence"/>
</dbReference>
<evidence type="ECO:0000313" key="2">
    <source>
        <dbReference type="Proteomes" id="UP000790709"/>
    </source>
</evidence>
<proteinExistence type="predicted"/>
<reference evidence="1" key="1">
    <citation type="journal article" date="2021" name="New Phytol.">
        <title>Evolutionary innovations through gain and loss of genes in the ectomycorrhizal Boletales.</title>
        <authorList>
            <person name="Wu G."/>
            <person name="Miyauchi S."/>
            <person name="Morin E."/>
            <person name="Kuo A."/>
            <person name="Drula E."/>
            <person name="Varga T."/>
            <person name="Kohler A."/>
            <person name="Feng B."/>
            <person name="Cao Y."/>
            <person name="Lipzen A."/>
            <person name="Daum C."/>
            <person name="Hundley H."/>
            <person name="Pangilinan J."/>
            <person name="Johnson J."/>
            <person name="Barry K."/>
            <person name="LaButti K."/>
            <person name="Ng V."/>
            <person name="Ahrendt S."/>
            <person name="Min B."/>
            <person name="Choi I.G."/>
            <person name="Park H."/>
            <person name="Plett J.M."/>
            <person name="Magnuson J."/>
            <person name="Spatafora J.W."/>
            <person name="Nagy L.G."/>
            <person name="Henrissat B."/>
            <person name="Grigoriev I.V."/>
            <person name="Yang Z.L."/>
            <person name="Xu J."/>
            <person name="Martin F.M."/>
        </authorList>
    </citation>
    <scope>NUCLEOTIDE SEQUENCE</scope>
    <source>
        <strain evidence="1">KUC20120723A-06</strain>
    </source>
</reference>
<dbReference type="EMBL" id="MU266375">
    <property type="protein sequence ID" value="KAH7926903.1"/>
    <property type="molecule type" value="Genomic_DNA"/>
</dbReference>
<name>A0ACB8BQR0_9AGAM</name>
<keyword evidence="2" id="KW-1185">Reference proteome</keyword>
<comment type="caution">
    <text evidence="1">The sequence shown here is derived from an EMBL/GenBank/DDBJ whole genome shotgun (WGS) entry which is preliminary data.</text>
</comment>
<gene>
    <name evidence="1" type="ORF">BV22DRAFT_1061989</name>
</gene>
<protein>
    <submittedName>
        <fullName evidence="1">Uncharacterized protein</fullName>
    </submittedName>
</protein>
<accession>A0ACB8BQR0</accession>